<keyword evidence="1" id="KW-0645">Protease</keyword>
<evidence type="ECO:0000256" key="2">
    <source>
        <dbReference type="ARBA" id="ARBA00022801"/>
    </source>
</evidence>
<reference evidence="4 5" key="1">
    <citation type="submission" date="2020-06" db="EMBL/GenBank/DDBJ databases">
        <title>WGS assembly of Ceratodon purpureus strain R40.</title>
        <authorList>
            <person name="Carey S.B."/>
            <person name="Jenkins J."/>
            <person name="Shu S."/>
            <person name="Lovell J.T."/>
            <person name="Sreedasyam A."/>
            <person name="Maumus F."/>
            <person name="Tiley G.P."/>
            <person name="Fernandez-Pozo N."/>
            <person name="Barry K."/>
            <person name="Chen C."/>
            <person name="Wang M."/>
            <person name="Lipzen A."/>
            <person name="Daum C."/>
            <person name="Saski C.A."/>
            <person name="Payton A.C."/>
            <person name="Mcbreen J.C."/>
            <person name="Conrad R.E."/>
            <person name="Kollar L.M."/>
            <person name="Olsson S."/>
            <person name="Huttunen S."/>
            <person name="Landis J.B."/>
            <person name="Wickett N.J."/>
            <person name="Johnson M.G."/>
            <person name="Rensing S.A."/>
            <person name="Grimwood J."/>
            <person name="Schmutz J."/>
            <person name="Mcdaniel S.F."/>
        </authorList>
    </citation>
    <scope>NUCLEOTIDE SEQUENCE [LARGE SCALE GENOMIC DNA]</scope>
    <source>
        <strain evidence="4 5">R40</strain>
    </source>
</reference>
<dbReference type="Proteomes" id="UP000822688">
    <property type="component" value="Chromosome 6"/>
</dbReference>
<dbReference type="GO" id="GO:0008233">
    <property type="term" value="F:peptidase activity"/>
    <property type="evidence" value="ECO:0007669"/>
    <property type="project" value="UniProtKB-KW"/>
</dbReference>
<dbReference type="InterPro" id="IPR051708">
    <property type="entry name" value="Plant_Aspart_Prot_A1"/>
</dbReference>
<evidence type="ECO:0000313" key="4">
    <source>
        <dbReference type="EMBL" id="KAG0569308.1"/>
    </source>
</evidence>
<name>A0A8T0HFP9_CERPU</name>
<proteinExistence type="predicted"/>
<accession>A0A8T0HFP9</accession>
<keyword evidence="5" id="KW-1185">Reference proteome</keyword>
<dbReference type="PROSITE" id="PS51767">
    <property type="entry name" value="PEPTIDASE_A1"/>
    <property type="match status" value="1"/>
</dbReference>
<organism evidence="4 5">
    <name type="scientific">Ceratodon purpureus</name>
    <name type="common">Fire moss</name>
    <name type="synonym">Dicranum purpureum</name>
    <dbReference type="NCBI Taxonomy" id="3225"/>
    <lineage>
        <taxon>Eukaryota</taxon>
        <taxon>Viridiplantae</taxon>
        <taxon>Streptophyta</taxon>
        <taxon>Embryophyta</taxon>
        <taxon>Bryophyta</taxon>
        <taxon>Bryophytina</taxon>
        <taxon>Bryopsida</taxon>
        <taxon>Dicranidae</taxon>
        <taxon>Pseudoditrichales</taxon>
        <taxon>Ditrichaceae</taxon>
        <taxon>Ceratodon</taxon>
    </lineage>
</organism>
<evidence type="ECO:0000256" key="1">
    <source>
        <dbReference type="ARBA" id="ARBA00022670"/>
    </source>
</evidence>
<protein>
    <recommendedName>
        <fullName evidence="3">Peptidase A1 domain-containing protein</fullName>
    </recommendedName>
</protein>
<dbReference type="GO" id="GO:0006508">
    <property type="term" value="P:proteolysis"/>
    <property type="evidence" value="ECO:0007669"/>
    <property type="project" value="UniProtKB-KW"/>
</dbReference>
<dbReference type="Gene3D" id="2.40.70.10">
    <property type="entry name" value="Acid Proteases"/>
    <property type="match status" value="2"/>
</dbReference>
<dbReference type="Pfam" id="PF14541">
    <property type="entry name" value="TAXi_C"/>
    <property type="match status" value="1"/>
</dbReference>
<dbReference type="PANTHER" id="PTHR47967">
    <property type="entry name" value="OS07G0603500 PROTEIN-RELATED"/>
    <property type="match status" value="1"/>
</dbReference>
<sequence>MSQLPENHTYGLMSLSLSPESFISQIASQYNVMSYCLANQVYDATTRGWMSFGNQHSKNLSSTSFFGNDDFFVNLKGITIDGIAIDVSDITTLSYDPNFNGFGGLWLDTGSTATYLQEPLHSRFLDVFIASMKRRTNIYPDSYPDSNSDVNGLTCYSFKSDVNISSVEVPQVTIHLEDDVDLHLEIENLFGIIDVDSENNQRTCLMFVEDKIFVGGDFIGPRILGGITQQSFHIEIDIKEKKIGFARTKCI</sequence>
<comment type="caution">
    <text evidence="4">The sequence shown here is derived from an EMBL/GenBank/DDBJ whole genome shotgun (WGS) entry which is preliminary data.</text>
</comment>
<dbReference type="InterPro" id="IPR033121">
    <property type="entry name" value="PEPTIDASE_A1"/>
</dbReference>
<feature type="domain" description="Peptidase A1" evidence="3">
    <location>
        <begin position="1"/>
        <end position="246"/>
    </location>
</feature>
<keyword evidence="2" id="KW-0378">Hydrolase</keyword>
<dbReference type="EMBL" id="CM026427">
    <property type="protein sequence ID" value="KAG0569308.1"/>
    <property type="molecule type" value="Genomic_DNA"/>
</dbReference>
<dbReference type="SUPFAM" id="SSF50630">
    <property type="entry name" value="Acid proteases"/>
    <property type="match status" value="1"/>
</dbReference>
<dbReference type="AlphaFoldDB" id="A0A8T0HFP9"/>
<dbReference type="InterPro" id="IPR032799">
    <property type="entry name" value="TAXi_C"/>
</dbReference>
<gene>
    <name evidence="4" type="ORF">KC19_6G082100</name>
</gene>
<evidence type="ECO:0000259" key="3">
    <source>
        <dbReference type="PROSITE" id="PS51767"/>
    </source>
</evidence>
<dbReference type="InterPro" id="IPR021109">
    <property type="entry name" value="Peptidase_aspartic_dom_sf"/>
</dbReference>
<evidence type="ECO:0000313" key="5">
    <source>
        <dbReference type="Proteomes" id="UP000822688"/>
    </source>
</evidence>